<reference evidence="4" key="1">
    <citation type="journal article" date="2023" name="Mol. Phylogenet. Evol.">
        <title>Genome-scale phylogeny and comparative genomics of the fungal order Sordariales.</title>
        <authorList>
            <person name="Hensen N."/>
            <person name="Bonometti L."/>
            <person name="Westerberg I."/>
            <person name="Brannstrom I.O."/>
            <person name="Guillou S."/>
            <person name="Cros-Aarteil S."/>
            <person name="Calhoun S."/>
            <person name="Haridas S."/>
            <person name="Kuo A."/>
            <person name="Mondo S."/>
            <person name="Pangilinan J."/>
            <person name="Riley R."/>
            <person name="LaButti K."/>
            <person name="Andreopoulos B."/>
            <person name="Lipzen A."/>
            <person name="Chen C."/>
            <person name="Yan M."/>
            <person name="Daum C."/>
            <person name="Ng V."/>
            <person name="Clum A."/>
            <person name="Steindorff A."/>
            <person name="Ohm R.A."/>
            <person name="Martin F."/>
            <person name="Silar P."/>
            <person name="Natvig D.O."/>
            <person name="Lalanne C."/>
            <person name="Gautier V."/>
            <person name="Ament-Velasquez S.L."/>
            <person name="Kruys A."/>
            <person name="Hutchinson M.I."/>
            <person name="Powell A.J."/>
            <person name="Barry K."/>
            <person name="Miller A.N."/>
            <person name="Grigoriev I.V."/>
            <person name="Debuchy R."/>
            <person name="Gladieux P."/>
            <person name="Hiltunen Thoren M."/>
            <person name="Johannesson H."/>
        </authorList>
    </citation>
    <scope>NUCLEOTIDE SEQUENCE</scope>
    <source>
        <strain evidence="4">CBS 359.72</strain>
    </source>
</reference>
<organism evidence="4 5">
    <name type="scientific">Corynascus novoguineensis</name>
    <dbReference type="NCBI Taxonomy" id="1126955"/>
    <lineage>
        <taxon>Eukaryota</taxon>
        <taxon>Fungi</taxon>
        <taxon>Dikarya</taxon>
        <taxon>Ascomycota</taxon>
        <taxon>Pezizomycotina</taxon>
        <taxon>Sordariomycetes</taxon>
        <taxon>Sordariomycetidae</taxon>
        <taxon>Sordariales</taxon>
        <taxon>Chaetomiaceae</taxon>
        <taxon>Corynascus</taxon>
    </lineage>
</organism>
<sequence>MADPFGILGLIDVIGQIAQVAVNLGLDWKDAPTDTKRFLTELRTLKAVLFEALVNILANEEFNNAFDGRHSTLLAQVGDTTKPTKTSSMLLKDLTKQAQGHQLAKKTREPVENLQHQCATLNSFMAIDALALGARIYKEVIETREEVIDTREEQQARQAKQKNKVALDWITTVDYSTGQWLLGSTKYQQWIETAKQTLFCPGIPGAGKTILTSIVVEDLRIRFRDDVNVGITYIYCNFRRQADQKVEYLLSTLIIHLSQDQSSLPDQFLRVFIVIDALDECQLSDGRSKTGASIFVTSRFILDVTQRFKDNLSLEIRAQLEDVQRYIEGNMAGMPTCVEEKPGLRKEIITKIVQAVDGMFLLAQLHLDSFKGKTTPKAIRAALKTLHKGSQAYDHAYNDAMDRIQGQIEGRNKELAKKVLSWIICAKRPLSITELQIALGAELNETELDHDNIPLVQDIVSEYFVGTWKQWFKDAQADITDTCAKYLSFDSFKSGSCHTVAEFEDRLRLNQFYDYAARYWGEHAREAGRTSQTVLDFLKNHRLVEAQVQGMMTTKSRWSYSSYCQEFPKRMQGLHVAAYFGILEAVETLLHSSNNNVKDSFSRTPLLWTAKNGHEAVVKVLLNTGKVGTDSKDMYDGTPLSYAAENRHKEVATMLRDDRPHR</sequence>
<dbReference type="SUPFAM" id="SSF52540">
    <property type="entry name" value="P-loop containing nucleoside triphosphate hydrolases"/>
    <property type="match status" value="1"/>
</dbReference>
<protein>
    <recommendedName>
        <fullName evidence="6">NACHT domain-containing protein</fullName>
    </recommendedName>
</protein>
<reference evidence="4" key="2">
    <citation type="submission" date="2023-05" db="EMBL/GenBank/DDBJ databases">
        <authorList>
            <consortium name="Lawrence Berkeley National Laboratory"/>
            <person name="Steindorff A."/>
            <person name="Hensen N."/>
            <person name="Bonometti L."/>
            <person name="Westerberg I."/>
            <person name="Brannstrom I.O."/>
            <person name="Guillou S."/>
            <person name="Cros-Aarteil S."/>
            <person name="Calhoun S."/>
            <person name="Haridas S."/>
            <person name="Kuo A."/>
            <person name="Mondo S."/>
            <person name="Pangilinan J."/>
            <person name="Riley R."/>
            <person name="Labutti K."/>
            <person name="Andreopoulos B."/>
            <person name="Lipzen A."/>
            <person name="Chen C."/>
            <person name="Yanf M."/>
            <person name="Daum C."/>
            <person name="Ng V."/>
            <person name="Clum A."/>
            <person name="Ohm R."/>
            <person name="Martin F."/>
            <person name="Silar P."/>
            <person name="Natvig D."/>
            <person name="Lalanne C."/>
            <person name="Gautier V."/>
            <person name="Ament-Velasquez S.L."/>
            <person name="Kruys A."/>
            <person name="Hutchinson M.I."/>
            <person name="Powell A.J."/>
            <person name="Barry K."/>
            <person name="Miller A.N."/>
            <person name="Grigoriev I.V."/>
            <person name="Debuchy R."/>
            <person name="Gladieux P."/>
            <person name="Thoren M.H."/>
            <person name="Johannesson H."/>
        </authorList>
    </citation>
    <scope>NUCLEOTIDE SEQUENCE</scope>
    <source>
        <strain evidence="4">CBS 359.72</strain>
    </source>
</reference>
<dbReference type="EMBL" id="MU857830">
    <property type="protein sequence ID" value="KAK4243339.1"/>
    <property type="molecule type" value="Genomic_DNA"/>
</dbReference>
<dbReference type="Proteomes" id="UP001303647">
    <property type="component" value="Unassembled WGS sequence"/>
</dbReference>
<evidence type="ECO:0000313" key="4">
    <source>
        <dbReference type="EMBL" id="KAK4243339.1"/>
    </source>
</evidence>
<keyword evidence="1" id="KW-0677">Repeat</keyword>
<evidence type="ECO:0000259" key="2">
    <source>
        <dbReference type="Pfam" id="PF22939"/>
    </source>
</evidence>
<evidence type="ECO:0000259" key="3">
    <source>
        <dbReference type="Pfam" id="PF24883"/>
    </source>
</evidence>
<dbReference type="PANTHER" id="PTHR10039:SF15">
    <property type="entry name" value="NACHT DOMAIN-CONTAINING PROTEIN"/>
    <property type="match status" value="1"/>
</dbReference>
<dbReference type="SUPFAM" id="SSF48403">
    <property type="entry name" value="Ankyrin repeat"/>
    <property type="match status" value="1"/>
</dbReference>
<dbReference type="AlphaFoldDB" id="A0AAN7CJM8"/>
<evidence type="ECO:0008006" key="6">
    <source>
        <dbReference type="Google" id="ProtNLM"/>
    </source>
</evidence>
<dbReference type="InterPro" id="IPR027417">
    <property type="entry name" value="P-loop_NTPase"/>
</dbReference>
<dbReference type="Pfam" id="PF24883">
    <property type="entry name" value="NPHP3_N"/>
    <property type="match status" value="1"/>
</dbReference>
<comment type="caution">
    <text evidence="4">The sequence shown here is derived from an EMBL/GenBank/DDBJ whole genome shotgun (WGS) entry which is preliminary data.</text>
</comment>
<dbReference type="InterPro" id="IPR054471">
    <property type="entry name" value="GPIID_WHD"/>
</dbReference>
<gene>
    <name evidence="4" type="ORF">C7999DRAFT_44830</name>
</gene>
<evidence type="ECO:0000256" key="1">
    <source>
        <dbReference type="ARBA" id="ARBA00022737"/>
    </source>
</evidence>
<feature type="domain" description="Nephrocystin 3-like N-terminal" evidence="3">
    <location>
        <begin position="177"/>
        <end position="268"/>
    </location>
</feature>
<dbReference type="InterPro" id="IPR056884">
    <property type="entry name" value="NPHP3-like_N"/>
</dbReference>
<keyword evidence="5" id="KW-1185">Reference proteome</keyword>
<name>A0AAN7CJM8_9PEZI</name>
<dbReference type="Gene3D" id="1.25.40.20">
    <property type="entry name" value="Ankyrin repeat-containing domain"/>
    <property type="match status" value="1"/>
</dbReference>
<accession>A0AAN7CJM8</accession>
<proteinExistence type="predicted"/>
<evidence type="ECO:0000313" key="5">
    <source>
        <dbReference type="Proteomes" id="UP001303647"/>
    </source>
</evidence>
<dbReference type="Pfam" id="PF12796">
    <property type="entry name" value="Ank_2"/>
    <property type="match status" value="1"/>
</dbReference>
<dbReference type="Gene3D" id="3.40.50.300">
    <property type="entry name" value="P-loop containing nucleotide triphosphate hydrolases"/>
    <property type="match status" value="1"/>
</dbReference>
<feature type="domain" description="GPI inositol-deacylase winged helix" evidence="2">
    <location>
        <begin position="411"/>
        <end position="446"/>
    </location>
</feature>
<dbReference type="InterPro" id="IPR002110">
    <property type="entry name" value="Ankyrin_rpt"/>
</dbReference>
<dbReference type="Pfam" id="PF22939">
    <property type="entry name" value="WHD_GPIID"/>
    <property type="match status" value="1"/>
</dbReference>
<dbReference type="PANTHER" id="PTHR10039">
    <property type="entry name" value="AMELOGENIN"/>
    <property type="match status" value="1"/>
</dbReference>
<dbReference type="InterPro" id="IPR036770">
    <property type="entry name" value="Ankyrin_rpt-contain_sf"/>
</dbReference>